<evidence type="ECO:0000313" key="3">
    <source>
        <dbReference type="Proteomes" id="UP000248745"/>
    </source>
</evidence>
<name>A0A2W2BA36_9BACT</name>
<dbReference type="RefSeq" id="WP_110998686.1">
    <property type="nucleotide sequence ID" value="NZ_QKTW01000015.1"/>
</dbReference>
<keyword evidence="1" id="KW-1133">Transmembrane helix</keyword>
<comment type="caution">
    <text evidence="2">The sequence shown here is derived from an EMBL/GenBank/DDBJ whole genome shotgun (WGS) entry which is preliminary data.</text>
</comment>
<gene>
    <name evidence="2" type="ORF">DN068_09560</name>
</gene>
<feature type="transmembrane region" description="Helical" evidence="1">
    <location>
        <begin position="80"/>
        <end position="105"/>
    </location>
</feature>
<evidence type="ECO:0000256" key="1">
    <source>
        <dbReference type="SAM" id="Phobius"/>
    </source>
</evidence>
<dbReference type="EMBL" id="QKTW01000015">
    <property type="protein sequence ID" value="PZF73109.1"/>
    <property type="molecule type" value="Genomic_DNA"/>
</dbReference>
<evidence type="ECO:0000313" key="2">
    <source>
        <dbReference type="EMBL" id="PZF73109.1"/>
    </source>
</evidence>
<dbReference type="AlphaFoldDB" id="A0A2W2BA36"/>
<dbReference type="Proteomes" id="UP000248745">
    <property type="component" value="Unassembled WGS sequence"/>
</dbReference>
<dbReference type="OrthoDB" id="465094at2"/>
<proteinExistence type="predicted"/>
<accession>A0A2W2BA36</accession>
<keyword evidence="1" id="KW-0472">Membrane</keyword>
<reference evidence="2 3" key="1">
    <citation type="submission" date="2018-06" db="EMBL/GenBank/DDBJ databases">
        <title>Mucibacter soli gen. nov., sp. nov., a new member of the family Chitinophagaceae producing mucin.</title>
        <authorList>
            <person name="Kim M.-K."/>
            <person name="Park S."/>
            <person name="Kim T.-S."/>
            <person name="Joung Y."/>
            <person name="Han J.-H."/>
            <person name="Kim S.B."/>
        </authorList>
    </citation>
    <scope>NUCLEOTIDE SEQUENCE [LARGE SCALE GENOMIC DNA]</scope>
    <source>
        <strain evidence="2 3">R1-15</strain>
    </source>
</reference>
<keyword evidence="1" id="KW-0812">Transmembrane</keyword>
<dbReference type="Gene3D" id="1.10.287.70">
    <property type="match status" value="1"/>
</dbReference>
<organism evidence="2 3">
    <name type="scientific">Taibaiella soli</name>
    <dbReference type="NCBI Taxonomy" id="1649169"/>
    <lineage>
        <taxon>Bacteria</taxon>
        <taxon>Pseudomonadati</taxon>
        <taxon>Bacteroidota</taxon>
        <taxon>Chitinophagia</taxon>
        <taxon>Chitinophagales</taxon>
        <taxon>Chitinophagaceae</taxon>
        <taxon>Taibaiella</taxon>
    </lineage>
</organism>
<keyword evidence="3" id="KW-1185">Reference proteome</keyword>
<sequence length="115" mass="12786">MYESRKQKLAPMRVFYKRMAYHVFIACVLLFFCLAIGVVGYHLTDGTPWIDALHNASMILSGMGPVVEIKSVGGKLFSSAYALFSGVAFITNIGIILAPAAHRLFHRLHVDDKDK</sequence>
<protein>
    <recommendedName>
        <fullName evidence="4">Two pore domain potassium channel family protein</fullName>
    </recommendedName>
</protein>
<feature type="transmembrane region" description="Helical" evidence="1">
    <location>
        <begin position="21"/>
        <end position="43"/>
    </location>
</feature>
<evidence type="ECO:0008006" key="4">
    <source>
        <dbReference type="Google" id="ProtNLM"/>
    </source>
</evidence>